<keyword evidence="2" id="KW-0378">Hydrolase</keyword>
<reference evidence="2 5" key="2">
    <citation type="submission" date="2020-08" db="EMBL/GenBank/DDBJ databases">
        <title>Genomic Encyclopedia of Type Strains, Phase IV (KMG-IV): sequencing the most valuable type-strain genomes for metagenomic binning, comparative biology and taxonomic classification.</title>
        <authorList>
            <person name="Goeker M."/>
        </authorList>
    </citation>
    <scope>NUCLEOTIDE SEQUENCE [LARGE SCALE GENOMIC DNA]</scope>
    <source>
        <strain evidence="2 5">DSM 100021</strain>
    </source>
</reference>
<protein>
    <submittedName>
        <fullName evidence="2">Membrane protein implicated in regulation of membrane protease activity</fullName>
    </submittedName>
</protein>
<dbReference type="EMBL" id="JACIED010000002">
    <property type="protein sequence ID" value="MBB4006963.1"/>
    <property type="molecule type" value="Genomic_DNA"/>
</dbReference>
<accession>A0A1Q9AAV2</accession>
<evidence type="ECO:0000313" key="2">
    <source>
        <dbReference type="EMBL" id="MBB4006963.1"/>
    </source>
</evidence>
<dbReference type="Proteomes" id="UP000185598">
    <property type="component" value="Unassembled WGS sequence"/>
</dbReference>
<keyword evidence="4" id="KW-1185">Reference proteome</keyword>
<dbReference type="GO" id="GO:0006508">
    <property type="term" value="P:proteolysis"/>
    <property type="evidence" value="ECO:0007669"/>
    <property type="project" value="UniProtKB-KW"/>
</dbReference>
<evidence type="ECO:0000313" key="5">
    <source>
        <dbReference type="Proteomes" id="UP000544107"/>
    </source>
</evidence>
<dbReference type="EMBL" id="MKIN01000018">
    <property type="protein sequence ID" value="OLP51948.1"/>
    <property type="molecule type" value="Genomic_DNA"/>
</dbReference>
<dbReference type="AlphaFoldDB" id="A0A1Q9AAV2"/>
<keyword evidence="2" id="KW-0645">Protease</keyword>
<dbReference type="GO" id="GO:0008233">
    <property type="term" value="F:peptidase activity"/>
    <property type="evidence" value="ECO:0007669"/>
    <property type="project" value="UniProtKB-KW"/>
</dbReference>
<evidence type="ECO:0000256" key="1">
    <source>
        <dbReference type="SAM" id="MobiDB-lite"/>
    </source>
</evidence>
<gene>
    <name evidence="3" type="ORF">BJF91_22865</name>
    <name evidence="2" type="ORF">GGQ71_001226</name>
</gene>
<dbReference type="Proteomes" id="UP000544107">
    <property type="component" value="Unassembled WGS sequence"/>
</dbReference>
<sequence>MTRILFFLILIGIAVWYYRRWTTPRPTTRRPAQDPHSTDPYRTRREAVTTLVKDPKTGEYRVEKED</sequence>
<feature type="compositionally biased region" description="Basic and acidic residues" evidence="1">
    <location>
        <begin position="31"/>
        <end position="66"/>
    </location>
</feature>
<comment type="caution">
    <text evidence="3">The sequence shown here is derived from an EMBL/GenBank/DDBJ whole genome shotgun (WGS) entry which is preliminary data.</text>
</comment>
<organism evidence="3 4">
    <name type="scientific">Allorhizobium taibaishanense</name>
    <dbReference type="NCBI Taxonomy" id="887144"/>
    <lineage>
        <taxon>Bacteria</taxon>
        <taxon>Pseudomonadati</taxon>
        <taxon>Pseudomonadota</taxon>
        <taxon>Alphaproteobacteria</taxon>
        <taxon>Hyphomicrobiales</taxon>
        <taxon>Rhizobiaceae</taxon>
        <taxon>Rhizobium/Agrobacterium group</taxon>
        <taxon>Allorhizobium</taxon>
    </lineage>
</organism>
<name>A0A1Q9AAV2_9HYPH</name>
<proteinExistence type="predicted"/>
<evidence type="ECO:0000313" key="4">
    <source>
        <dbReference type="Proteomes" id="UP000185598"/>
    </source>
</evidence>
<evidence type="ECO:0000313" key="3">
    <source>
        <dbReference type="EMBL" id="OLP51948.1"/>
    </source>
</evidence>
<dbReference type="OrthoDB" id="9804139at2"/>
<feature type="region of interest" description="Disordered" evidence="1">
    <location>
        <begin position="25"/>
        <end position="66"/>
    </location>
</feature>
<reference evidence="3 4" key="1">
    <citation type="submission" date="2016-09" db="EMBL/GenBank/DDBJ databases">
        <title>Rhizobium oryziradicis sp. nov., isolated from the root of rice.</title>
        <authorList>
            <person name="Zhao J."/>
            <person name="Zhang X."/>
        </authorList>
    </citation>
    <scope>NUCLEOTIDE SEQUENCE [LARGE SCALE GENOMIC DNA]</scope>
    <source>
        <strain evidence="3 4">14971</strain>
    </source>
</reference>
<dbReference type="RefSeq" id="WP_075613079.1">
    <property type="nucleotide sequence ID" value="NZ_JACIED010000002.1"/>
</dbReference>